<evidence type="ECO:0000313" key="4">
    <source>
        <dbReference type="Proteomes" id="UP000663088"/>
    </source>
</evidence>
<sequence length="157" mass="17855">MMDKLPKSLKDIVSTFEVLGEEERREMLIAYSEAYSQFAPRKDEQYVLIDVRRDEECTDTVGVYLLCDDEGKVYFRMHLGPHVQTLTKAMSSILCQGLSGAYPQQVVDIPSTFIKKIVGGELFRIRSQTVYYVLGRMKSACKQLLNKSLSENSNAVL</sequence>
<dbReference type="Pfam" id="PF02657">
    <property type="entry name" value="SufE"/>
    <property type="match status" value="1"/>
</dbReference>
<organism evidence="3 4">
    <name type="scientific">Candidatus Methylacidiphilum infernorum</name>
    <dbReference type="NCBI Taxonomy" id="511746"/>
    <lineage>
        <taxon>Bacteria</taxon>
        <taxon>Pseudomonadati</taxon>
        <taxon>Verrucomicrobiota</taxon>
        <taxon>Methylacidiphilae</taxon>
        <taxon>Methylacidiphilales</taxon>
        <taxon>Methylacidiphilaceae</taxon>
        <taxon>Methylacidiphilum (ex Ratnadevi et al. 2023)</taxon>
    </lineage>
</organism>
<evidence type="ECO:0000313" key="3">
    <source>
        <dbReference type="EMBL" id="QSR86822.1"/>
    </source>
</evidence>
<gene>
    <name evidence="3" type="ORF">EM20IM_00145</name>
</gene>
<comment type="similarity">
    <text evidence="1">Belongs to the SufE family.</text>
</comment>
<dbReference type="InterPro" id="IPR003808">
    <property type="entry name" value="Fe-S_metab-assoc_dom"/>
</dbReference>
<proteinExistence type="inferred from homology"/>
<protein>
    <submittedName>
        <fullName evidence="3">SufE family protein</fullName>
    </submittedName>
</protein>
<dbReference type="SUPFAM" id="SSF82649">
    <property type="entry name" value="SufE/NifU"/>
    <property type="match status" value="1"/>
</dbReference>
<dbReference type="Proteomes" id="UP000663088">
    <property type="component" value="Chromosome"/>
</dbReference>
<name>A0ABX7PV49_9BACT</name>
<dbReference type="Gene3D" id="3.90.1010.10">
    <property type="match status" value="1"/>
</dbReference>
<dbReference type="RefSeq" id="WP_206847132.1">
    <property type="nucleotide sequence ID" value="NZ_CP065956.1"/>
</dbReference>
<reference evidence="3 4" key="1">
    <citation type="submission" date="2020-12" db="EMBL/GenBank/DDBJ databases">
        <authorList>
            <person name="Awala S.I."/>
            <person name="Gwak J.-H."/>
            <person name="Kim S.-J."/>
            <person name="Rhee S.-K."/>
        </authorList>
    </citation>
    <scope>NUCLEOTIDE SEQUENCE [LARGE SCALE GENOMIC DNA]</scope>
    <source>
        <strain evidence="3 4">IT5</strain>
    </source>
</reference>
<dbReference type="EMBL" id="CP065956">
    <property type="protein sequence ID" value="QSR86822.1"/>
    <property type="molecule type" value="Genomic_DNA"/>
</dbReference>
<dbReference type="PANTHER" id="PTHR43597:SF5">
    <property type="entry name" value="SUFE-LIKE PROTEIN 2, CHLOROPLASTIC"/>
    <property type="match status" value="1"/>
</dbReference>
<evidence type="ECO:0000256" key="1">
    <source>
        <dbReference type="ARBA" id="ARBA00010282"/>
    </source>
</evidence>
<dbReference type="PANTHER" id="PTHR43597">
    <property type="entry name" value="SULFUR ACCEPTOR PROTEIN CSDE"/>
    <property type="match status" value="1"/>
</dbReference>
<feature type="domain" description="Fe-S metabolism associated" evidence="2">
    <location>
        <begin position="15"/>
        <end position="139"/>
    </location>
</feature>
<evidence type="ECO:0000259" key="2">
    <source>
        <dbReference type="Pfam" id="PF02657"/>
    </source>
</evidence>
<accession>A0ABX7PV49</accession>
<keyword evidence="4" id="KW-1185">Reference proteome</keyword>